<evidence type="ECO:0000313" key="3">
    <source>
        <dbReference type="Proteomes" id="UP001281761"/>
    </source>
</evidence>
<reference evidence="2 3" key="1">
    <citation type="journal article" date="2022" name="bioRxiv">
        <title>Genomics of Preaxostyla Flagellates Illuminates Evolutionary Transitions and the Path Towards Mitochondrial Loss.</title>
        <authorList>
            <person name="Novak L.V.F."/>
            <person name="Treitli S.C."/>
            <person name="Pyrih J."/>
            <person name="Halakuc P."/>
            <person name="Pipaliya S.V."/>
            <person name="Vacek V."/>
            <person name="Brzon O."/>
            <person name="Soukal P."/>
            <person name="Eme L."/>
            <person name="Dacks J.B."/>
            <person name="Karnkowska A."/>
            <person name="Elias M."/>
            <person name="Hampl V."/>
        </authorList>
    </citation>
    <scope>NUCLEOTIDE SEQUENCE [LARGE SCALE GENOMIC DNA]</scope>
    <source>
        <strain evidence="2">NAU3</strain>
        <tissue evidence="2">Gut</tissue>
    </source>
</reference>
<evidence type="ECO:0000313" key="2">
    <source>
        <dbReference type="EMBL" id="KAK2951159.1"/>
    </source>
</evidence>
<keyword evidence="3" id="KW-1185">Reference proteome</keyword>
<organism evidence="2 3">
    <name type="scientific">Blattamonas nauphoetae</name>
    <dbReference type="NCBI Taxonomy" id="2049346"/>
    <lineage>
        <taxon>Eukaryota</taxon>
        <taxon>Metamonada</taxon>
        <taxon>Preaxostyla</taxon>
        <taxon>Oxymonadida</taxon>
        <taxon>Blattamonas</taxon>
    </lineage>
</organism>
<evidence type="ECO:0000256" key="1">
    <source>
        <dbReference type="SAM" id="MobiDB-lite"/>
    </source>
</evidence>
<sequence length="103" mass="11586">MLTNQSSFNLQSSSDNVTNPRTAAGQKSAVKARAYITVGAVPLPLRDRAITRRSPSITLIADSSCMGRSTQLIRRQRGHQMELELRTKDSVFKWKLRKTGRRN</sequence>
<accession>A0ABQ9XK03</accession>
<feature type="compositionally biased region" description="Polar residues" evidence="1">
    <location>
        <begin position="1"/>
        <end position="21"/>
    </location>
</feature>
<protein>
    <submittedName>
        <fullName evidence="2">Uncharacterized protein</fullName>
    </submittedName>
</protein>
<dbReference type="Proteomes" id="UP001281761">
    <property type="component" value="Unassembled WGS sequence"/>
</dbReference>
<feature type="region of interest" description="Disordered" evidence="1">
    <location>
        <begin position="1"/>
        <end position="29"/>
    </location>
</feature>
<name>A0ABQ9XK03_9EUKA</name>
<dbReference type="EMBL" id="JARBJD010000123">
    <property type="protein sequence ID" value="KAK2951159.1"/>
    <property type="molecule type" value="Genomic_DNA"/>
</dbReference>
<proteinExistence type="predicted"/>
<gene>
    <name evidence="2" type="ORF">BLNAU_13897</name>
</gene>
<comment type="caution">
    <text evidence="2">The sequence shown here is derived from an EMBL/GenBank/DDBJ whole genome shotgun (WGS) entry which is preliminary data.</text>
</comment>